<accession>A0A2R4P2Y0</accession>
<geneLocation type="plasmid" evidence="2">
    <name>picon</name>
</geneLocation>
<organism evidence="1 2">
    <name type="scientific">Campylobacter concisus</name>
    <dbReference type="NCBI Taxonomy" id="199"/>
    <lineage>
        <taxon>Bacteria</taxon>
        <taxon>Pseudomonadati</taxon>
        <taxon>Campylobacterota</taxon>
        <taxon>Epsilonproteobacteria</taxon>
        <taxon>Campylobacterales</taxon>
        <taxon>Campylobacteraceae</taxon>
        <taxon>Campylobacter</taxon>
    </lineage>
</organism>
<sequence length="207" mass="24380">MIIDEPIQNSYKLKTNKLVVSNFDKEMKRLEAIKIDDSGNRIYKYLMSHLFLDEAKRIAIGLFCLKIKKDDTFSLVNECELSLVDKSKIIELYIKPTFDVKLFYGYGVLISPYKKIREKKSEKFYIYANNIDDKKDVNAVIEDFKKHEQLLALMLEKNKYQSFNNLGNEAEINLYFDLTFKAYALPKLKTTYSNISSLKFFIQKNKE</sequence>
<gene>
    <name evidence="1" type="ORF">CCS77_2032</name>
</gene>
<dbReference type="RefSeq" id="WP_107917346.1">
    <property type="nucleotide sequence ID" value="NZ_CABPUK010000008.1"/>
</dbReference>
<dbReference type="Proteomes" id="UP000241854">
    <property type="component" value="Plasmid pICON"/>
</dbReference>
<keyword evidence="1" id="KW-0614">Plasmid</keyword>
<dbReference type="EMBL" id="CP021643">
    <property type="protein sequence ID" value="AVX45038.1"/>
    <property type="molecule type" value="Genomic_DNA"/>
</dbReference>
<reference evidence="1 2" key="1">
    <citation type="journal article" date="2018" name="Emerg. Microbes Infect.">
        <title>Genomic analysis of oral Campylobacter concisus strains identified a potential bacterial molecular marker associated with active Crohn's disease.</title>
        <authorList>
            <person name="Liu F."/>
            <person name="Ma R."/>
            <person name="Tay C.Y.A."/>
            <person name="Octavia S."/>
            <person name="Lan R."/>
            <person name="Chung H.K.L."/>
            <person name="Riordan S.M."/>
            <person name="Grimm M.C."/>
            <person name="Leong R.W."/>
            <person name="Tanaka M.M."/>
            <person name="Connor S."/>
            <person name="Zhang L."/>
        </authorList>
    </citation>
    <scope>NUCLEOTIDE SEQUENCE [LARGE SCALE GENOMIC DNA]</scope>
    <source>
        <strain evidence="1 2">P2CDO4</strain>
        <plasmid evidence="1">pICON</plasmid>
    </source>
</reference>
<dbReference type="AlphaFoldDB" id="A0A2R4P2Y0"/>
<evidence type="ECO:0000313" key="1">
    <source>
        <dbReference type="EMBL" id="AVX45038.1"/>
    </source>
</evidence>
<evidence type="ECO:0000313" key="2">
    <source>
        <dbReference type="Proteomes" id="UP000241854"/>
    </source>
</evidence>
<protein>
    <submittedName>
        <fullName evidence="1">Uncharacterized protein</fullName>
    </submittedName>
</protein>
<proteinExistence type="predicted"/>
<name>A0A2R4P2Y0_9BACT</name>